<sequence length="258" mass="29957">MKFAHHTADSGYIFGGYYDESDAYMVRRPDGMSDWLLLYTVSGGGYFQTPQGRKECTEGDVTLLRSGVPHQYGTMPGQRWRFFWSHFQGLPEIGYLPQVEVWNQSISSEYYRVRIGHAFRNLLHDSRERAGMWEFLCQNAIREVLLLSCESLHSPLDPRVQTALHWLTRHMAEDITVEELARSVALSPSRLSHLFKQETGLSILEYRNRMRIQQAALLIRHMKKTAGEAALEVGFSNYNHFSRLFKKQFSVCPKDYRP</sequence>
<dbReference type="SUPFAM" id="SSF51215">
    <property type="entry name" value="Regulatory protein AraC"/>
    <property type="match status" value="1"/>
</dbReference>
<dbReference type="PROSITE" id="PS01124">
    <property type="entry name" value="HTH_ARAC_FAMILY_2"/>
    <property type="match status" value="1"/>
</dbReference>
<dbReference type="Proteomes" id="UP000680638">
    <property type="component" value="Unassembled WGS sequence"/>
</dbReference>
<protein>
    <submittedName>
        <fullName evidence="5">AraC family transcriptional regulator</fullName>
    </submittedName>
</protein>
<proteinExistence type="predicted"/>
<evidence type="ECO:0000313" key="6">
    <source>
        <dbReference type="Proteomes" id="UP000680638"/>
    </source>
</evidence>
<keyword evidence="3" id="KW-0804">Transcription</keyword>
<dbReference type="Pfam" id="PF02311">
    <property type="entry name" value="AraC_binding"/>
    <property type="match status" value="1"/>
</dbReference>
<feature type="domain" description="HTH araC/xylS-type" evidence="4">
    <location>
        <begin position="161"/>
        <end position="258"/>
    </location>
</feature>
<dbReference type="EMBL" id="BORW01000010">
    <property type="protein sequence ID" value="GIO67607.1"/>
    <property type="molecule type" value="Genomic_DNA"/>
</dbReference>
<reference evidence="5 6" key="1">
    <citation type="submission" date="2021-03" db="EMBL/GenBank/DDBJ databases">
        <title>Antimicrobial resistance genes in bacteria isolated from Japanese honey, and their potential for conferring macrolide and lincosamide resistance in the American foulbrood pathogen Paenibacillus larvae.</title>
        <authorList>
            <person name="Okamoto M."/>
            <person name="Kumagai M."/>
            <person name="Kanamori H."/>
            <person name="Takamatsu D."/>
        </authorList>
    </citation>
    <scope>NUCLEOTIDE SEQUENCE [LARGE SCALE GENOMIC DNA]</scope>
    <source>
        <strain evidence="5 6">J21TS3</strain>
    </source>
</reference>
<dbReference type="PANTHER" id="PTHR43280">
    <property type="entry name" value="ARAC-FAMILY TRANSCRIPTIONAL REGULATOR"/>
    <property type="match status" value="1"/>
</dbReference>
<comment type="caution">
    <text evidence="5">The sequence shown here is derived from an EMBL/GenBank/DDBJ whole genome shotgun (WGS) entry which is preliminary data.</text>
</comment>
<evidence type="ECO:0000313" key="5">
    <source>
        <dbReference type="EMBL" id="GIO67607.1"/>
    </source>
</evidence>
<name>A0ABQ4LWJ6_9BACL</name>
<dbReference type="Pfam" id="PF12833">
    <property type="entry name" value="HTH_18"/>
    <property type="match status" value="1"/>
</dbReference>
<dbReference type="SUPFAM" id="SSF46689">
    <property type="entry name" value="Homeodomain-like"/>
    <property type="match status" value="2"/>
</dbReference>
<gene>
    <name evidence="5" type="ORF">J21TS3_24280</name>
</gene>
<keyword evidence="2" id="KW-0238">DNA-binding</keyword>
<keyword evidence="6" id="KW-1185">Reference proteome</keyword>
<dbReference type="InterPro" id="IPR037923">
    <property type="entry name" value="HTH-like"/>
</dbReference>
<dbReference type="InterPro" id="IPR018060">
    <property type="entry name" value="HTH_AraC"/>
</dbReference>
<dbReference type="PRINTS" id="PR00032">
    <property type="entry name" value="HTHARAC"/>
</dbReference>
<dbReference type="PANTHER" id="PTHR43280:SF2">
    <property type="entry name" value="HTH-TYPE TRANSCRIPTIONAL REGULATOR EXSA"/>
    <property type="match status" value="1"/>
</dbReference>
<dbReference type="InterPro" id="IPR003313">
    <property type="entry name" value="AraC-bd"/>
</dbReference>
<dbReference type="Gene3D" id="1.10.10.60">
    <property type="entry name" value="Homeodomain-like"/>
    <property type="match status" value="2"/>
</dbReference>
<dbReference type="InterPro" id="IPR020449">
    <property type="entry name" value="Tscrpt_reg_AraC-type_HTH"/>
</dbReference>
<organism evidence="5 6">
    <name type="scientific">Paenibacillus cookii</name>
    <dbReference type="NCBI Taxonomy" id="157839"/>
    <lineage>
        <taxon>Bacteria</taxon>
        <taxon>Bacillati</taxon>
        <taxon>Bacillota</taxon>
        <taxon>Bacilli</taxon>
        <taxon>Bacillales</taxon>
        <taxon>Paenibacillaceae</taxon>
        <taxon>Paenibacillus</taxon>
    </lineage>
</organism>
<evidence type="ECO:0000259" key="4">
    <source>
        <dbReference type="PROSITE" id="PS01124"/>
    </source>
</evidence>
<keyword evidence="1" id="KW-0805">Transcription regulation</keyword>
<evidence type="ECO:0000256" key="3">
    <source>
        <dbReference type="ARBA" id="ARBA00023163"/>
    </source>
</evidence>
<dbReference type="RefSeq" id="WP_212949878.1">
    <property type="nucleotide sequence ID" value="NZ_BORW01000010.1"/>
</dbReference>
<dbReference type="SMART" id="SM00342">
    <property type="entry name" value="HTH_ARAC"/>
    <property type="match status" value="1"/>
</dbReference>
<accession>A0ABQ4LWJ6</accession>
<evidence type="ECO:0000256" key="2">
    <source>
        <dbReference type="ARBA" id="ARBA00023125"/>
    </source>
</evidence>
<dbReference type="InterPro" id="IPR009057">
    <property type="entry name" value="Homeodomain-like_sf"/>
</dbReference>
<dbReference type="Gene3D" id="2.60.120.280">
    <property type="entry name" value="Regulatory protein AraC"/>
    <property type="match status" value="1"/>
</dbReference>
<evidence type="ECO:0000256" key="1">
    <source>
        <dbReference type="ARBA" id="ARBA00023015"/>
    </source>
</evidence>